<dbReference type="RefSeq" id="WP_344253547.1">
    <property type="nucleotide sequence ID" value="NZ_BAAARE010000003.1"/>
</dbReference>
<feature type="compositionally biased region" description="Basic and acidic residues" evidence="1">
    <location>
        <begin position="234"/>
        <end position="244"/>
    </location>
</feature>
<gene>
    <name evidence="2" type="ORF">GCM10009858_10140</name>
</gene>
<evidence type="ECO:0000256" key="1">
    <source>
        <dbReference type="SAM" id="MobiDB-lite"/>
    </source>
</evidence>
<dbReference type="SUPFAM" id="SSF140453">
    <property type="entry name" value="EsxAB dimer-like"/>
    <property type="match status" value="1"/>
</dbReference>
<organism evidence="2 3">
    <name type="scientific">Terrabacter carboxydivorans</name>
    <dbReference type="NCBI Taxonomy" id="619730"/>
    <lineage>
        <taxon>Bacteria</taxon>
        <taxon>Bacillati</taxon>
        <taxon>Actinomycetota</taxon>
        <taxon>Actinomycetes</taxon>
        <taxon>Micrococcales</taxon>
        <taxon>Intrasporangiaceae</taxon>
        <taxon>Terrabacter</taxon>
    </lineage>
</organism>
<keyword evidence="3" id="KW-1185">Reference proteome</keyword>
<feature type="region of interest" description="Disordered" evidence="1">
    <location>
        <begin position="234"/>
        <end position="303"/>
    </location>
</feature>
<dbReference type="Gene3D" id="1.10.287.1060">
    <property type="entry name" value="ESAT-6-like"/>
    <property type="match status" value="1"/>
</dbReference>
<feature type="region of interest" description="Disordered" evidence="1">
    <location>
        <begin position="80"/>
        <end position="130"/>
    </location>
</feature>
<comment type="caution">
    <text evidence="2">The sequence shown here is derived from an EMBL/GenBank/DDBJ whole genome shotgun (WGS) entry which is preliminary data.</text>
</comment>
<sequence>MVIFAKGSDPEALERSSRVLLECSRECERARTDAAGAVRALDAQWGGADLQALKGRWPAADAQLAQLGTHLGDLSRRLSGNARQQRGASAPSAGVLPTSGPGGSPAGPPPSSPTVGHTRPRPQEHWWDKVGDTLGDVGAGIYNHTVVPAVNGLADVGQAMVEHPEDLLSMALGAGGIVLGSGGEVGGVALDATGVGAVAGVPINVASAGLIATGAAAMAAGAGDLVSNASKNDNHVLDEAKGPGESKPQPGDRMPDDQRPSTAGSSWEGRVAENGKGEVWQKPENVNAPAGTPKNANSVRIMDGTDRYPDGYVRFYNEHGQPVKLDGKPGANNSPDTHMPVRPDGTYDIPAGWNP</sequence>
<feature type="region of interest" description="Disordered" evidence="1">
    <location>
        <begin position="320"/>
        <end position="355"/>
    </location>
</feature>
<evidence type="ECO:0008006" key="4">
    <source>
        <dbReference type="Google" id="ProtNLM"/>
    </source>
</evidence>
<protein>
    <recommendedName>
        <fullName evidence="4">Bacterial toxin 24 domain-containing protein</fullName>
    </recommendedName>
</protein>
<feature type="compositionally biased region" description="Basic and acidic residues" evidence="1">
    <location>
        <begin position="121"/>
        <end position="130"/>
    </location>
</feature>
<accession>A0ABP5Y7E1</accession>
<proteinExistence type="predicted"/>
<evidence type="ECO:0000313" key="3">
    <source>
        <dbReference type="Proteomes" id="UP001500730"/>
    </source>
</evidence>
<dbReference type="Proteomes" id="UP001500730">
    <property type="component" value="Unassembled WGS sequence"/>
</dbReference>
<name>A0ABP5Y7E1_9MICO</name>
<evidence type="ECO:0000313" key="2">
    <source>
        <dbReference type="EMBL" id="GAA2474767.1"/>
    </source>
</evidence>
<feature type="compositionally biased region" description="Basic and acidic residues" evidence="1">
    <location>
        <begin position="270"/>
        <end position="281"/>
    </location>
</feature>
<reference evidence="3" key="1">
    <citation type="journal article" date="2019" name="Int. J. Syst. Evol. Microbiol.">
        <title>The Global Catalogue of Microorganisms (GCM) 10K type strain sequencing project: providing services to taxonomists for standard genome sequencing and annotation.</title>
        <authorList>
            <consortium name="The Broad Institute Genomics Platform"/>
            <consortium name="The Broad Institute Genome Sequencing Center for Infectious Disease"/>
            <person name="Wu L."/>
            <person name="Ma J."/>
        </authorList>
    </citation>
    <scope>NUCLEOTIDE SEQUENCE [LARGE SCALE GENOMIC DNA]</scope>
    <source>
        <strain evidence="3">JCM 16259</strain>
    </source>
</reference>
<dbReference type="InterPro" id="IPR036689">
    <property type="entry name" value="ESAT-6-like_sf"/>
</dbReference>
<dbReference type="EMBL" id="BAAARE010000003">
    <property type="protein sequence ID" value="GAA2474767.1"/>
    <property type="molecule type" value="Genomic_DNA"/>
</dbReference>